<keyword evidence="3" id="KW-1185">Reference proteome</keyword>
<dbReference type="AlphaFoldDB" id="B4QBX7"/>
<feature type="compositionally biased region" description="Gly residues" evidence="1">
    <location>
        <begin position="74"/>
        <end position="83"/>
    </location>
</feature>
<protein>
    <submittedName>
        <fullName evidence="2">GD24963</fullName>
    </submittedName>
</protein>
<accession>B4QBX7</accession>
<gene>
    <name evidence="2" type="primary">Dsim\GD24963</name>
    <name evidence="2" type="ORF">Dsim_GD24963</name>
</gene>
<evidence type="ECO:0000313" key="2">
    <source>
        <dbReference type="EMBL" id="EDX08532.1"/>
    </source>
</evidence>
<name>B4QBX7_DROSI</name>
<sequence length="130" mass="13603">MLWHVANLLGVVVAGRVGMSRRCRISRETNACRRFEVQPVDATATKVVQLCQVVDKSPSPVAQLPQKRSPINGDDGGGGGGCGWSTAAGGDQESPVVQHMAAMTTHVNSFLKSLHNAGAAANAGNTRPEQ</sequence>
<proteinExistence type="predicted"/>
<evidence type="ECO:0000256" key="1">
    <source>
        <dbReference type="SAM" id="MobiDB-lite"/>
    </source>
</evidence>
<organism evidence="2 3">
    <name type="scientific">Drosophila simulans</name>
    <name type="common">Fruit fly</name>
    <dbReference type="NCBI Taxonomy" id="7240"/>
    <lineage>
        <taxon>Eukaryota</taxon>
        <taxon>Metazoa</taxon>
        <taxon>Ecdysozoa</taxon>
        <taxon>Arthropoda</taxon>
        <taxon>Hexapoda</taxon>
        <taxon>Insecta</taxon>
        <taxon>Pterygota</taxon>
        <taxon>Neoptera</taxon>
        <taxon>Endopterygota</taxon>
        <taxon>Diptera</taxon>
        <taxon>Brachycera</taxon>
        <taxon>Muscomorpha</taxon>
        <taxon>Ephydroidea</taxon>
        <taxon>Drosophilidae</taxon>
        <taxon>Drosophila</taxon>
        <taxon>Sophophora</taxon>
    </lineage>
</organism>
<dbReference type="EMBL" id="CM000362">
    <property type="protein sequence ID" value="EDX08532.1"/>
    <property type="molecule type" value="Genomic_DNA"/>
</dbReference>
<feature type="region of interest" description="Disordered" evidence="1">
    <location>
        <begin position="59"/>
        <end position="95"/>
    </location>
</feature>
<evidence type="ECO:0000313" key="3">
    <source>
        <dbReference type="Proteomes" id="UP000000304"/>
    </source>
</evidence>
<reference evidence="2 3" key="1">
    <citation type="journal article" date="2007" name="Nature">
        <title>Evolution of genes and genomes on the Drosophila phylogeny.</title>
        <authorList>
            <consortium name="Drosophila 12 Genomes Consortium"/>
            <person name="Clark A.G."/>
            <person name="Eisen M.B."/>
            <person name="Smith D.R."/>
            <person name="Bergman C.M."/>
            <person name="Oliver B."/>
            <person name="Markow T.A."/>
            <person name="Kaufman T.C."/>
            <person name="Kellis M."/>
            <person name="Gelbart W."/>
            <person name="Iyer V.N."/>
            <person name="Pollard D.A."/>
            <person name="Sackton T.B."/>
            <person name="Larracuente A.M."/>
            <person name="Singh N.D."/>
            <person name="Abad J.P."/>
            <person name="Abt D.N."/>
            <person name="Adryan B."/>
            <person name="Aguade M."/>
            <person name="Akashi H."/>
            <person name="Anderson W.W."/>
            <person name="Aquadro C.F."/>
            <person name="Ardell D.H."/>
            <person name="Arguello R."/>
            <person name="Artieri C.G."/>
            <person name="Barbash D.A."/>
            <person name="Barker D."/>
            <person name="Barsanti P."/>
            <person name="Batterham P."/>
            <person name="Batzoglou S."/>
            <person name="Begun D."/>
            <person name="Bhutkar A."/>
            <person name="Blanco E."/>
            <person name="Bosak S.A."/>
            <person name="Bradley R.K."/>
            <person name="Brand A.D."/>
            <person name="Brent M.R."/>
            <person name="Brooks A.N."/>
            <person name="Brown R.H."/>
            <person name="Butlin R.K."/>
            <person name="Caggese C."/>
            <person name="Calvi B.R."/>
            <person name="Bernardo de Carvalho A."/>
            <person name="Caspi A."/>
            <person name="Castrezana S."/>
            <person name="Celniker S.E."/>
            <person name="Chang J.L."/>
            <person name="Chapple C."/>
            <person name="Chatterji S."/>
            <person name="Chinwalla A."/>
            <person name="Civetta A."/>
            <person name="Clifton S.W."/>
            <person name="Comeron J.M."/>
            <person name="Costello J.C."/>
            <person name="Coyne J.A."/>
            <person name="Daub J."/>
            <person name="David R.G."/>
            <person name="Delcher A.L."/>
            <person name="Delehaunty K."/>
            <person name="Do C.B."/>
            <person name="Ebling H."/>
            <person name="Edwards K."/>
            <person name="Eickbush T."/>
            <person name="Evans J.D."/>
            <person name="Filipski A."/>
            <person name="Findeiss S."/>
            <person name="Freyhult E."/>
            <person name="Fulton L."/>
            <person name="Fulton R."/>
            <person name="Garcia A.C."/>
            <person name="Gardiner A."/>
            <person name="Garfield D.A."/>
            <person name="Garvin B.E."/>
            <person name="Gibson G."/>
            <person name="Gilbert D."/>
            <person name="Gnerre S."/>
            <person name="Godfrey J."/>
            <person name="Good R."/>
            <person name="Gotea V."/>
            <person name="Gravely B."/>
            <person name="Greenberg A.J."/>
            <person name="Griffiths-Jones S."/>
            <person name="Gross S."/>
            <person name="Guigo R."/>
            <person name="Gustafson E.A."/>
            <person name="Haerty W."/>
            <person name="Hahn M.W."/>
            <person name="Halligan D.L."/>
            <person name="Halpern A.L."/>
            <person name="Halter G.M."/>
            <person name="Han M.V."/>
            <person name="Heger A."/>
            <person name="Hillier L."/>
            <person name="Hinrichs A.S."/>
            <person name="Holmes I."/>
            <person name="Hoskins R.A."/>
            <person name="Hubisz M.J."/>
            <person name="Hultmark D."/>
            <person name="Huntley M.A."/>
            <person name="Jaffe D.B."/>
            <person name="Jagadeeshan S."/>
            <person name="Jeck W.R."/>
            <person name="Johnson J."/>
            <person name="Jones C.D."/>
            <person name="Jordan W.C."/>
            <person name="Karpen G.H."/>
            <person name="Kataoka E."/>
            <person name="Keightley P.D."/>
            <person name="Kheradpour P."/>
            <person name="Kirkness E.F."/>
            <person name="Koerich L.B."/>
            <person name="Kristiansen K."/>
            <person name="Kudrna D."/>
            <person name="Kulathinal R.J."/>
            <person name="Kumar S."/>
            <person name="Kwok R."/>
            <person name="Lander E."/>
            <person name="Langley C.H."/>
            <person name="Lapoint R."/>
            <person name="Lazzaro B.P."/>
            <person name="Lee S.J."/>
            <person name="Levesque L."/>
            <person name="Li R."/>
            <person name="Lin C.F."/>
            <person name="Lin M.F."/>
            <person name="Lindblad-Toh K."/>
            <person name="Llopart A."/>
            <person name="Long M."/>
            <person name="Low L."/>
            <person name="Lozovsky E."/>
            <person name="Lu J."/>
            <person name="Luo M."/>
            <person name="Machado C.A."/>
            <person name="Makalowski W."/>
            <person name="Marzo M."/>
            <person name="Matsuda M."/>
            <person name="Matzkin L."/>
            <person name="McAllister B."/>
            <person name="McBride C.S."/>
            <person name="McKernan B."/>
            <person name="McKernan K."/>
            <person name="Mendez-Lago M."/>
            <person name="Minx P."/>
            <person name="Mollenhauer M.U."/>
            <person name="Montooth K."/>
            <person name="Mount S.M."/>
            <person name="Mu X."/>
            <person name="Myers E."/>
            <person name="Negre B."/>
            <person name="Newfeld S."/>
            <person name="Nielsen R."/>
            <person name="Noor M.A."/>
            <person name="O'Grady P."/>
            <person name="Pachter L."/>
            <person name="Papaceit M."/>
            <person name="Parisi M.J."/>
            <person name="Parisi M."/>
            <person name="Parts L."/>
            <person name="Pedersen J.S."/>
            <person name="Pesole G."/>
            <person name="Phillippy A.M."/>
            <person name="Ponting C.P."/>
            <person name="Pop M."/>
            <person name="Porcelli D."/>
            <person name="Powell J.R."/>
            <person name="Prohaska S."/>
            <person name="Pruitt K."/>
            <person name="Puig M."/>
            <person name="Quesneville H."/>
            <person name="Ram K.R."/>
            <person name="Rand D."/>
            <person name="Rasmussen M.D."/>
            <person name="Reed L.K."/>
            <person name="Reenan R."/>
            <person name="Reily A."/>
            <person name="Remington K.A."/>
            <person name="Rieger T.T."/>
            <person name="Ritchie M.G."/>
            <person name="Robin C."/>
            <person name="Rogers Y.H."/>
            <person name="Rohde C."/>
            <person name="Rozas J."/>
            <person name="Rubenfield M.J."/>
            <person name="Ruiz A."/>
            <person name="Russo S."/>
            <person name="Salzberg S.L."/>
            <person name="Sanchez-Gracia A."/>
            <person name="Saranga D.J."/>
            <person name="Sato H."/>
            <person name="Schaeffer S.W."/>
            <person name="Schatz M.C."/>
            <person name="Schlenke T."/>
            <person name="Schwartz R."/>
            <person name="Segarra C."/>
            <person name="Singh R.S."/>
            <person name="Sirot L."/>
            <person name="Sirota M."/>
            <person name="Sisneros N.B."/>
            <person name="Smith C.D."/>
            <person name="Smith T.F."/>
            <person name="Spieth J."/>
            <person name="Stage D.E."/>
            <person name="Stark A."/>
            <person name="Stephan W."/>
            <person name="Strausberg R.L."/>
            <person name="Strempel S."/>
            <person name="Sturgill D."/>
            <person name="Sutton G."/>
            <person name="Sutton G.G."/>
            <person name="Tao W."/>
            <person name="Teichmann S."/>
            <person name="Tobari Y.N."/>
            <person name="Tomimura Y."/>
            <person name="Tsolas J.M."/>
            <person name="Valente V.L."/>
            <person name="Venter E."/>
            <person name="Venter J.C."/>
            <person name="Vicario S."/>
            <person name="Vieira F.G."/>
            <person name="Vilella A.J."/>
            <person name="Villasante A."/>
            <person name="Walenz B."/>
            <person name="Wang J."/>
            <person name="Wasserman M."/>
            <person name="Watts T."/>
            <person name="Wilson D."/>
            <person name="Wilson R.K."/>
            <person name="Wing R.A."/>
            <person name="Wolfner M.F."/>
            <person name="Wong A."/>
            <person name="Wong G.K."/>
            <person name="Wu C.I."/>
            <person name="Wu G."/>
            <person name="Yamamoto D."/>
            <person name="Yang H.P."/>
            <person name="Yang S.P."/>
            <person name="Yorke J.A."/>
            <person name="Yoshida K."/>
            <person name="Zdobnov E."/>
            <person name="Zhang P."/>
            <person name="Zhang Y."/>
            <person name="Zimin A.V."/>
            <person name="Baldwin J."/>
            <person name="Abdouelleil A."/>
            <person name="Abdulkadir J."/>
            <person name="Abebe A."/>
            <person name="Abera B."/>
            <person name="Abreu J."/>
            <person name="Acer S.C."/>
            <person name="Aftuck L."/>
            <person name="Alexander A."/>
            <person name="An P."/>
            <person name="Anderson E."/>
            <person name="Anderson S."/>
            <person name="Arachi H."/>
            <person name="Azer M."/>
            <person name="Bachantsang P."/>
            <person name="Barry A."/>
            <person name="Bayul T."/>
            <person name="Berlin A."/>
            <person name="Bessette D."/>
            <person name="Bloom T."/>
            <person name="Blye J."/>
            <person name="Boguslavskiy L."/>
            <person name="Bonnet C."/>
            <person name="Boukhgalter B."/>
            <person name="Bourzgui I."/>
            <person name="Brown A."/>
            <person name="Cahill P."/>
            <person name="Channer S."/>
            <person name="Cheshatsang Y."/>
            <person name="Chuda L."/>
            <person name="Citroen M."/>
            <person name="Collymore A."/>
            <person name="Cooke P."/>
            <person name="Costello M."/>
            <person name="D'Aco K."/>
            <person name="Daza R."/>
            <person name="De Haan G."/>
            <person name="DeGray S."/>
            <person name="DeMaso C."/>
            <person name="Dhargay N."/>
            <person name="Dooley K."/>
            <person name="Dooley E."/>
            <person name="Doricent M."/>
            <person name="Dorje P."/>
            <person name="Dorjee K."/>
            <person name="Dupes A."/>
            <person name="Elong R."/>
            <person name="Falk J."/>
            <person name="Farina A."/>
            <person name="Faro S."/>
            <person name="Ferguson D."/>
            <person name="Fisher S."/>
            <person name="Foley C.D."/>
            <person name="Franke A."/>
            <person name="Friedrich D."/>
            <person name="Gadbois L."/>
            <person name="Gearin G."/>
            <person name="Gearin C.R."/>
            <person name="Giannoukos G."/>
            <person name="Goode T."/>
            <person name="Graham J."/>
            <person name="Grandbois E."/>
            <person name="Grewal S."/>
            <person name="Gyaltsen K."/>
            <person name="Hafez N."/>
            <person name="Hagos B."/>
            <person name="Hall J."/>
            <person name="Henson C."/>
            <person name="Hollinger A."/>
            <person name="Honan T."/>
            <person name="Huard M.D."/>
            <person name="Hughes L."/>
            <person name="Hurhula B."/>
            <person name="Husby M.E."/>
            <person name="Kamat A."/>
            <person name="Kanga B."/>
            <person name="Kashin S."/>
            <person name="Khazanovich D."/>
            <person name="Kisner P."/>
            <person name="Lance K."/>
            <person name="Lara M."/>
            <person name="Lee W."/>
            <person name="Lennon N."/>
            <person name="Letendre F."/>
            <person name="LeVine R."/>
            <person name="Lipovsky A."/>
            <person name="Liu X."/>
            <person name="Liu J."/>
            <person name="Liu S."/>
            <person name="Lokyitsang T."/>
            <person name="Lokyitsang Y."/>
            <person name="Lubonja R."/>
            <person name="Lui A."/>
            <person name="MacDonald P."/>
            <person name="Magnisalis V."/>
            <person name="Maru K."/>
            <person name="Matthews C."/>
            <person name="McCusker W."/>
            <person name="McDonough S."/>
            <person name="Mehta T."/>
            <person name="Meldrim J."/>
            <person name="Meneus L."/>
            <person name="Mihai O."/>
            <person name="Mihalev A."/>
            <person name="Mihova T."/>
            <person name="Mittelman R."/>
            <person name="Mlenga V."/>
            <person name="Montmayeur A."/>
            <person name="Mulrain L."/>
            <person name="Navidi A."/>
            <person name="Naylor J."/>
            <person name="Negash T."/>
            <person name="Nguyen T."/>
            <person name="Nguyen N."/>
            <person name="Nicol R."/>
            <person name="Norbu C."/>
            <person name="Norbu N."/>
            <person name="Novod N."/>
            <person name="O'Neill B."/>
            <person name="Osman S."/>
            <person name="Markiewicz E."/>
            <person name="Oyono O.L."/>
            <person name="Patti C."/>
            <person name="Phunkhang P."/>
            <person name="Pierre F."/>
            <person name="Priest M."/>
            <person name="Raghuraman S."/>
            <person name="Rege F."/>
            <person name="Reyes R."/>
            <person name="Rise C."/>
            <person name="Rogov P."/>
            <person name="Ross K."/>
            <person name="Ryan E."/>
            <person name="Settipalli S."/>
            <person name="Shea T."/>
            <person name="Sherpa N."/>
            <person name="Shi L."/>
            <person name="Shih D."/>
            <person name="Sparrow T."/>
            <person name="Spaulding J."/>
            <person name="Stalker J."/>
            <person name="Stange-Thomann N."/>
            <person name="Stavropoulos S."/>
            <person name="Stone C."/>
            <person name="Strader C."/>
            <person name="Tesfaye S."/>
            <person name="Thomson T."/>
            <person name="Thoulutsang Y."/>
            <person name="Thoulutsang D."/>
            <person name="Topham K."/>
            <person name="Topping I."/>
            <person name="Tsamla T."/>
            <person name="Vassiliev H."/>
            <person name="Vo A."/>
            <person name="Wangchuk T."/>
            <person name="Wangdi T."/>
            <person name="Weiand M."/>
            <person name="Wilkinson J."/>
            <person name="Wilson A."/>
            <person name="Yadav S."/>
            <person name="Young G."/>
            <person name="Yu Q."/>
            <person name="Zembek L."/>
            <person name="Zhong D."/>
            <person name="Zimmer A."/>
            <person name="Zwirko Z."/>
            <person name="Jaffe D.B."/>
            <person name="Alvarez P."/>
            <person name="Brockman W."/>
            <person name="Butler J."/>
            <person name="Chin C."/>
            <person name="Gnerre S."/>
            <person name="Grabherr M."/>
            <person name="Kleber M."/>
            <person name="Mauceli E."/>
            <person name="MacCallum I."/>
        </authorList>
    </citation>
    <scope>NUCLEOTIDE SEQUENCE [LARGE SCALE GENOMIC DNA]</scope>
    <source>
        <strain evidence="3">white501</strain>
    </source>
</reference>
<dbReference type="Proteomes" id="UP000000304">
    <property type="component" value="Chromosome 2R"/>
</dbReference>
<dbReference type="HOGENOM" id="CLU_1940317_0_0_1"/>